<proteinExistence type="inferred from homology"/>
<evidence type="ECO:0000256" key="9">
    <source>
        <dbReference type="ARBA" id="ARBA00023239"/>
    </source>
</evidence>
<dbReference type="InterPro" id="IPR003817">
    <property type="entry name" value="PS_Dcarbxylase"/>
</dbReference>
<dbReference type="InterPro" id="IPR033177">
    <property type="entry name" value="PSD-B"/>
</dbReference>
<dbReference type="UniPathway" id="UPA00558">
    <property type="reaction ID" value="UER00616"/>
</dbReference>
<feature type="site" description="Cleavage (non-hydrolytic); by autocatalysis" evidence="12">
    <location>
        <begin position="240"/>
        <end position="241"/>
    </location>
</feature>
<dbReference type="InParanoid" id="A0A259U0M9"/>
<comment type="catalytic activity">
    <reaction evidence="12">
        <text>a 1,2-diacyl-sn-glycero-3-phospho-L-serine + H(+) = a 1,2-diacyl-sn-glycero-3-phosphoethanolamine + CO2</text>
        <dbReference type="Rhea" id="RHEA:20828"/>
        <dbReference type="ChEBI" id="CHEBI:15378"/>
        <dbReference type="ChEBI" id="CHEBI:16526"/>
        <dbReference type="ChEBI" id="CHEBI:57262"/>
        <dbReference type="ChEBI" id="CHEBI:64612"/>
        <dbReference type="EC" id="4.1.1.65"/>
    </reaction>
</comment>
<dbReference type="NCBIfam" id="TIGR00163">
    <property type="entry name" value="PS_decarb"/>
    <property type="match status" value="1"/>
</dbReference>
<feature type="active site" description="Schiff-base intermediate with substrate; via pyruvic acid; for decarboxylase activity" evidence="12">
    <location>
        <position position="241"/>
    </location>
</feature>
<feature type="modified residue" description="Pyruvic acid (Ser); by autocatalysis" evidence="12">
    <location>
        <position position="241"/>
    </location>
</feature>
<dbReference type="GO" id="GO:0004609">
    <property type="term" value="F:phosphatidylserine decarboxylase activity"/>
    <property type="evidence" value="ECO:0007669"/>
    <property type="project" value="UniProtKB-UniRule"/>
</dbReference>
<evidence type="ECO:0000256" key="3">
    <source>
        <dbReference type="ARBA" id="ARBA00022516"/>
    </source>
</evidence>
<comment type="PTM">
    <text evidence="12">Is synthesized initially as an inactive proenzyme. Formation of the active enzyme involves a self-maturation process in which the active site pyruvoyl group is generated from an internal serine residue via an autocatalytic post-translational modification. Two non-identical subunits are generated from the proenzyme in this reaction, and the pyruvate is formed at the N-terminus of the alpha chain, which is derived from the carboxyl end of the proenzyme. The autoendoproteolytic cleavage occurs by a canonical serine protease mechanism, in which the side chain hydroxyl group of the serine supplies its oxygen atom to form the C-terminus of the beta chain, while the remainder of the serine residue undergoes an oxidative deamination to produce ammonia and the pyruvoyl prosthetic group on the alpha chain. During this reaction, the Ser that is part of the protease active site of the proenzyme becomes the pyruvoyl prosthetic group, which constitutes an essential element of the active site of the mature decarboxylase.</text>
</comment>
<evidence type="ECO:0000256" key="4">
    <source>
        <dbReference type="ARBA" id="ARBA00022793"/>
    </source>
</evidence>
<keyword evidence="4 12" id="KW-0210">Decarboxylase</keyword>
<evidence type="ECO:0000256" key="5">
    <source>
        <dbReference type="ARBA" id="ARBA00023098"/>
    </source>
</evidence>
<keyword evidence="14" id="KW-1185">Reference proteome</keyword>
<dbReference type="GO" id="GO:0006646">
    <property type="term" value="P:phosphatidylethanolamine biosynthetic process"/>
    <property type="evidence" value="ECO:0007669"/>
    <property type="project" value="UniProtKB-UniRule"/>
</dbReference>
<gene>
    <name evidence="12" type="primary">psd</name>
    <name evidence="13" type="ORF">BSZ36_11505</name>
</gene>
<keyword evidence="11 12" id="KW-0670">Pyruvate</keyword>
<comment type="similarity">
    <text evidence="12">Belongs to the phosphatidylserine decarboxylase family. PSD-B subfamily. Prokaryotic type I sub-subfamily.</text>
</comment>
<reference evidence="13 14" key="1">
    <citation type="submission" date="2016-11" db="EMBL/GenBank/DDBJ databases">
        <title>Study of marine rhodopsin-containing bacteria.</title>
        <authorList>
            <person name="Yoshizawa S."/>
            <person name="Kumagai Y."/>
            <person name="Kogure K."/>
        </authorList>
    </citation>
    <scope>NUCLEOTIDE SEQUENCE [LARGE SCALE GENOMIC DNA]</scope>
    <source>
        <strain evidence="13 14">SG-29</strain>
    </source>
</reference>
<feature type="chain" id="PRO_5023417896" description="Phosphatidylserine decarboxylase beta chain" evidence="12">
    <location>
        <begin position="1"/>
        <end position="240"/>
    </location>
</feature>
<evidence type="ECO:0000256" key="6">
    <source>
        <dbReference type="ARBA" id="ARBA00023136"/>
    </source>
</evidence>
<evidence type="ECO:0000256" key="1">
    <source>
        <dbReference type="ARBA" id="ARBA00005189"/>
    </source>
</evidence>
<keyword evidence="6 12" id="KW-0472">Membrane</keyword>
<dbReference type="HAMAP" id="MF_00662">
    <property type="entry name" value="PS_decarb_PSD_B_type1"/>
    <property type="match status" value="1"/>
</dbReference>
<dbReference type="OrthoDB" id="9802030at2"/>
<accession>A0A259U0M9</accession>
<evidence type="ECO:0000256" key="8">
    <source>
        <dbReference type="ARBA" id="ARBA00023209"/>
    </source>
</evidence>
<comment type="cofactor">
    <cofactor evidence="12">
        <name>pyruvate</name>
        <dbReference type="ChEBI" id="CHEBI:15361"/>
    </cofactor>
    <text evidence="12">Binds 1 pyruvoyl group covalently per subunit.</text>
</comment>
<dbReference type="Proteomes" id="UP000216446">
    <property type="component" value="Unassembled WGS sequence"/>
</dbReference>
<keyword evidence="9 12" id="KW-0456">Lyase</keyword>
<comment type="pathway">
    <text evidence="12">Phospholipid metabolism; phosphatidylethanolamine biosynthesis; phosphatidylethanolamine from CDP-diacylglycerol: step 2/2.</text>
</comment>
<comment type="function">
    <text evidence="12">Catalyzes the formation of phosphatidylethanolamine (PtdEtn) from phosphatidylserine (PtdSer).</text>
</comment>
<name>A0A259U0M9_9BACT</name>
<feature type="active site" description="Charge relay system; for autoendoproteolytic cleavage activity" evidence="12">
    <location>
        <position position="143"/>
    </location>
</feature>
<dbReference type="GO" id="GO:0005886">
    <property type="term" value="C:plasma membrane"/>
    <property type="evidence" value="ECO:0007669"/>
    <property type="project" value="UniProtKB-SubCell"/>
</dbReference>
<dbReference type="FunCoup" id="A0A259U0M9">
    <property type="interactions" value="293"/>
</dbReference>
<evidence type="ECO:0000256" key="11">
    <source>
        <dbReference type="ARBA" id="ARBA00023317"/>
    </source>
</evidence>
<dbReference type="EMBL" id="MQWB01000001">
    <property type="protein sequence ID" value="OZC03552.1"/>
    <property type="molecule type" value="Genomic_DNA"/>
</dbReference>
<evidence type="ECO:0000256" key="7">
    <source>
        <dbReference type="ARBA" id="ARBA00023145"/>
    </source>
</evidence>
<evidence type="ECO:0000313" key="13">
    <source>
        <dbReference type="EMBL" id="OZC03552.1"/>
    </source>
</evidence>
<feature type="active site" description="Charge relay system; for autoendoproteolytic cleavage activity" evidence="12">
    <location>
        <position position="241"/>
    </location>
</feature>
<evidence type="ECO:0000313" key="14">
    <source>
        <dbReference type="Proteomes" id="UP000216446"/>
    </source>
</evidence>
<keyword evidence="3 12" id="KW-0444">Lipid biosynthesis</keyword>
<evidence type="ECO:0000256" key="2">
    <source>
        <dbReference type="ARBA" id="ARBA00022475"/>
    </source>
</evidence>
<comment type="pathway">
    <text evidence="1">Lipid metabolism.</text>
</comment>
<evidence type="ECO:0000256" key="12">
    <source>
        <dbReference type="HAMAP-Rule" id="MF_00662"/>
    </source>
</evidence>
<sequence>MSAFVRLQKILPQHGLSRAIGRLAASEAPWVRGPLIRAFAKAYDVDMAQAERPDLADYRSFNDFFSRALTPDARPIDPAPEAIVSPADGAVSQTGTIREGKLLQAKGIQYSFRALADVCAWPSFEGGAFATVYLSPSDYHRVHLPLAGRLVRTVAIPGKLFSVNATTEAGVQGLFAVNERLVMEFETEHGRMLVIMVGAMVVASIETVWDGPASPYRQRQITEHDLAFETGAEIGRFLLGSSVVLAFEKDRAILDPALAAGTVLRMGERIGTGA</sequence>
<keyword evidence="2 12" id="KW-1003">Cell membrane</keyword>
<dbReference type="PANTHER" id="PTHR10067">
    <property type="entry name" value="PHOSPHATIDYLSERINE DECARBOXYLASE"/>
    <property type="match status" value="1"/>
</dbReference>
<protein>
    <recommendedName>
        <fullName evidence="12">Phosphatidylserine decarboxylase proenzyme</fullName>
        <ecNumber evidence="12">4.1.1.65</ecNumber>
    </recommendedName>
    <component>
        <recommendedName>
            <fullName evidence="12">Phosphatidylserine decarboxylase alpha chain</fullName>
        </recommendedName>
    </component>
    <component>
        <recommendedName>
            <fullName evidence="12">Phosphatidylserine decarboxylase beta chain</fullName>
        </recommendedName>
    </component>
</protein>
<dbReference type="InterPro" id="IPR033178">
    <property type="entry name" value="PSD_type1_pro"/>
</dbReference>
<keyword evidence="8 12" id="KW-0594">Phospholipid biosynthesis</keyword>
<comment type="caution">
    <text evidence="13">The sequence shown here is derived from an EMBL/GenBank/DDBJ whole genome shotgun (WGS) entry which is preliminary data.</text>
</comment>
<keyword evidence="7 12" id="KW-0865">Zymogen</keyword>
<keyword evidence="10 12" id="KW-1208">Phospholipid metabolism</keyword>
<dbReference type="AlphaFoldDB" id="A0A259U0M9"/>
<feature type="chain" id="PRO_5023417897" description="Phosphatidylserine decarboxylase alpha chain" evidence="12">
    <location>
        <begin position="241"/>
        <end position="274"/>
    </location>
</feature>
<comment type="subunit">
    <text evidence="12">Heterodimer of a large membrane-associated beta subunit and a small pyruvoyl-containing alpha subunit.</text>
</comment>
<dbReference type="PANTHER" id="PTHR10067:SF6">
    <property type="entry name" value="PHOSPHATIDYLSERINE DECARBOXYLASE PROENZYME, MITOCHONDRIAL"/>
    <property type="match status" value="1"/>
</dbReference>
<keyword evidence="5 12" id="KW-0443">Lipid metabolism</keyword>
<comment type="subcellular location">
    <subcellularLocation>
        <location evidence="12">Cell membrane</location>
        <topology evidence="12">Peripheral membrane protein</topology>
    </subcellularLocation>
</comment>
<dbReference type="Pfam" id="PF02666">
    <property type="entry name" value="PS_Dcarbxylase"/>
    <property type="match status" value="1"/>
</dbReference>
<dbReference type="RefSeq" id="WP_094549040.1">
    <property type="nucleotide sequence ID" value="NZ_MQWB01000001.1"/>
</dbReference>
<organism evidence="13 14">
    <name type="scientific">Rubricoccus marinus</name>
    <dbReference type="NCBI Taxonomy" id="716817"/>
    <lineage>
        <taxon>Bacteria</taxon>
        <taxon>Pseudomonadati</taxon>
        <taxon>Rhodothermota</taxon>
        <taxon>Rhodothermia</taxon>
        <taxon>Rhodothermales</taxon>
        <taxon>Rubricoccaceae</taxon>
        <taxon>Rubricoccus</taxon>
    </lineage>
</organism>
<feature type="active site" description="Charge relay system; for autoendoproteolytic cleavage activity" evidence="12">
    <location>
        <position position="88"/>
    </location>
</feature>
<evidence type="ECO:0000256" key="10">
    <source>
        <dbReference type="ARBA" id="ARBA00023264"/>
    </source>
</evidence>
<dbReference type="EC" id="4.1.1.65" evidence="12"/>